<keyword evidence="6" id="KW-1133">Transmembrane helix</keyword>
<dbReference type="InterPro" id="IPR000021">
    <property type="entry name" value="Hok/gef_toxin"/>
</dbReference>
<comment type="similarity">
    <text evidence="8">Belongs to the hok/gef family.</text>
</comment>
<proteinExistence type="inferred from homology"/>
<keyword evidence="7" id="KW-0472">Membrane</keyword>
<sequence>MAKIALLGLVTVCLTVLCFSLLMQERLCSFSISSGSTLVQATLSCDN</sequence>
<evidence type="ECO:0000256" key="1">
    <source>
        <dbReference type="ARBA" id="ARBA00004377"/>
    </source>
</evidence>
<dbReference type="EMBL" id="JARVQW010000003">
    <property type="protein sequence ID" value="MDH2305497.1"/>
    <property type="molecule type" value="Genomic_DNA"/>
</dbReference>
<evidence type="ECO:0000256" key="6">
    <source>
        <dbReference type="ARBA" id="ARBA00022989"/>
    </source>
</evidence>
<evidence type="ECO:0000256" key="8">
    <source>
        <dbReference type="RuleBase" id="RU221113"/>
    </source>
</evidence>
<keyword evidence="5" id="KW-0812">Transmembrane</keyword>
<dbReference type="EMBL" id="ABEXCJ050000010">
    <property type="protein sequence ID" value="EMR4591538.1"/>
    <property type="molecule type" value="Genomic_DNA"/>
</dbReference>
<evidence type="ECO:0000256" key="3">
    <source>
        <dbReference type="ARBA" id="ARBA00022519"/>
    </source>
</evidence>
<reference evidence="13" key="1">
    <citation type="submission" date="2019-02" db="EMBL/GenBank/DDBJ databases">
        <title>Genomic characterization of isolates from hospital effluents in KZN, South Africa.</title>
        <authorList>
            <person name="Ntshobeni N."/>
            <person name="Allam M."/>
            <person name="Ismail A."/>
            <person name="Amoako D."/>
            <person name="Essack S."/>
            <person name="Chenia H."/>
        </authorList>
    </citation>
    <scope>NUCLEOTIDE SEQUENCE</scope>
    <source>
        <strain evidence="13">AFE97_S1</strain>
    </source>
</reference>
<dbReference type="EMBL" id="SHDO01000009">
    <property type="protein sequence ID" value="MBX6980356.1"/>
    <property type="molecule type" value="Genomic_DNA"/>
</dbReference>
<dbReference type="Pfam" id="PF01848">
    <property type="entry name" value="HOK_GEF"/>
    <property type="match status" value="1"/>
</dbReference>
<dbReference type="AlphaFoldDB" id="A0A1J0E3E7"/>
<dbReference type="RefSeq" id="WP_004914564.1">
    <property type="nucleotide sequence ID" value="NZ_ABEXNG020000020.1"/>
</dbReference>
<evidence type="ECO:0000313" key="9">
    <source>
        <dbReference type="EMBL" id="ELR5219161.1"/>
    </source>
</evidence>
<dbReference type="GO" id="GO:0005886">
    <property type="term" value="C:plasma membrane"/>
    <property type="evidence" value="ECO:0007669"/>
    <property type="project" value="UniProtKB-SubCell"/>
</dbReference>
<reference evidence="15" key="3">
    <citation type="submission" date="2023-10" db="EMBL/GenBank/DDBJ databases">
        <title>Analysis of Resistance Genes of Carbapenem-resistant Providencia rettgeri.</title>
        <authorList>
            <person name="Liu M."/>
        </authorList>
    </citation>
    <scope>NUCLEOTIDE SEQUENCE</scope>
    <source>
        <strain evidence="15">QITACRE101</strain>
    </source>
</reference>
<reference evidence="15" key="2">
    <citation type="submission" date="2023-04" db="EMBL/GenBank/DDBJ databases">
        <authorList>
            <person name="Li W."/>
        </authorList>
    </citation>
    <scope>NUCLEOTIDE SEQUENCE</scope>
    <source>
        <strain evidence="15">QITACRE101</strain>
    </source>
</reference>
<evidence type="ECO:0000256" key="7">
    <source>
        <dbReference type="ARBA" id="ARBA00023136"/>
    </source>
</evidence>
<evidence type="ECO:0000256" key="4">
    <source>
        <dbReference type="ARBA" id="ARBA00022649"/>
    </source>
</evidence>
<keyword evidence="3" id="KW-0997">Cell inner membrane</keyword>
<evidence type="ECO:0000313" key="10">
    <source>
        <dbReference type="EMBL" id="ELR5219351.1"/>
    </source>
</evidence>
<dbReference type="GeneID" id="89488838"/>
<gene>
    <name evidence="13" type="ORF">EX242_08780</name>
    <name evidence="14" type="ORF">EX242_08785</name>
    <name evidence="11" type="ORF">M0K77_003706</name>
    <name evidence="12" type="ORF">M0K77_003901</name>
    <name evidence="9" type="ORF">M0K77_RS18530</name>
    <name evidence="10" type="ORF">M0K77_RS19505</name>
    <name evidence="15" type="ORF">QDQ51_08730</name>
</gene>
<comment type="subcellular location">
    <subcellularLocation>
        <location evidence="1 8">Cell inner membrane</location>
        <topology evidence="1 8">Single-pass membrane protein</topology>
    </subcellularLocation>
</comment>
<evidence type="ECO:0000313" key="14">
    <source>
        <dbReference type="EMBL" id="MBX6980357.1"/>
    </source>
</evidence>
<comment type="caution">
    <text evidence="10">The sequence shown here is derived from an EMBL/GenBank/DDBJ whole genome shotgun (WGS) entry which is preliminary data.</text>
</comment>
<accession>A0A1J0E3E7</accession>
<evidence type="ECO:0000313" key="13">
    <source>
        <dbReference type="EMBL" id="MBX6980356.1"/>
    </source>
</evidence>
<dbReference type="EMBL" id="ABEXCJ040000008">
    <property type="protein sequence ID" value="ELR5219161.1"/>
    <property type="molecule type" value="Genomic_DNA"/>
</dbReference>
<dbReference type="KEGG" id="prg:RB151_007410"/>
<dbReference type="Proteomes" id="UP000824410">
    <property type="component" value="Unassembled WGS sequence"/>
</dbReference>
<evidence type="ECO:0000256" key="2">
    <source>
        <dbReference type="ARBA" id="ARBA00022475"/>
    </source>
</evidence>
<dbReference type="PRINTS" id="PR00281">
    <property type="entry name" value="HOKGEFTOXIC"/>
</dbReference>
<name>A0A1J0E3E7_PRORE</name>
<organism evidence="10">
    <name type="scientific">Providencia rettgeri</name>
    <dbReference type="NCBI Taxonomy" id="587"/>
    <lineage>
        <taxon>Bacteria</taxon>
        <taxon>Pseudomonadati</taxon>
        <taxon>Pseudomonadota</taxon>
        <taxon>Gammaproteobacteria</taxon>
        <taxon>Enterobacterales</taxon>
        <taxon>Morganellaceae</taxon>
        <taxon>Providencia</taxon>
    </lineage>
</organism>
<dbReference type="EMBL" id="SHDO01000009">
    <property type="protein sequence ID" value="MBX6980357.1"/>
    <property type="molecule type" value="Genomic_DNA"/>
</dbReference>
<dbReference type="EMBL" id="ABEXCJ040000010">
    <property type="protein sequence ID" value="ELR5219351.1"/>
    <property type="molecule type" value="Genomic_DNA"/>
</dbReference>
<keyword evidence="4" id="KW-1277">Toxin-antitoxin system</keyword>
<evidence type="ECO:0000256" key="5">
    <source>
        <dbReference type="ARBA" id="ARBA00022692"/>
    </source>
</evidence>
<dbReference type="Proteomes" id="UP001162044">
    <property type="component" value="Unassembled WGS sequence"/>
</dbReference>
<evidence type="ECO:0000313" key="15">
    <source>
        <dbReference type="EMBL" id="MDH2305497.1"/>
    </source>
</evidence>
<evidence type="ECO:0000313" key="11">
    <source>
        <dbReference type="EMBL" id="EMR4591348.1"/>
    </source>
</evidence>
<protein>
    <submittedName>
        <fullName evidence="15">Hok/Gef family protein</fullName>
    </submittedName>
    <submittedName>
        <fullName evidence="10">Type I toxin-antitoxin system Hok family toxin</fullName>
    </submittedName>
</protein>
<keyword evidence="2" id="KW-1003">Cell membrane</keyword>
<dbReference type="EMBL" id="ABEXCJ050000008">
    <property type="protein sequence ID" value="EMR4591348.1"/>
    <property type="molecule type" value="Genomic_DNA"/>
</dbReference>
<evidence type="ECO:0000313" key="12">
    <source>
        <dbReference type="EMBL" id="EMR4591538.1"/>
    </source>
</evidence>
<reference evidence="10" key="4">
    <citation type="submission" date="2023-10" db="EMBL/GenBank/DDBJ databases">
        <authorList>
            <consortium name="Clinical and Environmental Microbiology Branch: Whole genome sequencing antimicrobial resistance pathogens in the healthcare setting"/>
        </authorList>
    </citation>
    <scope>NUCLEOTIDE SEQUENCE</scope>
    <source>
        <strain evidence="10">2020QW-00022</strain>
    </source>
</reference>